<dbReference type="Pfam" id="PF08501">
    <property type="entry name" value="Shikimate_dh_N"/>
    <property type="match status" value="1"/>
</dbReference>
<dbReference type="InterPro" id="IPR041121">
    <property type="entry name" value="SDH_C"/>
</dbReference>
<dbReference type="Proteomes" id="UP000823201">
    <property type="component" value="Unassembled WGS sequence"/>
</dbReference>
<keyword evidence="5 7" id="KW-0560">Oxidoreductase</keyword>
<evidence type="ECO:0000313" key="10">
    <source>
        <dbReference type="EMBL" id="MBM7657676.1"/>
    </source>
</evidence>
<dbReference type="Pfam" id="PF18317">
    <property type="entry name" value="SDH_C"/>
    <property type="match status" value="1"/>
</dbReference>
<reference evidence="10 11" key="1">
    <citation type="submission" date="2021-01" db="EMBL/GenBank/DDBJ databases">
        <title>Genomic Encyclopedia of Type Strains, Phase IV (KMG-IV): sequencing the most valuable type-strain genomes for metagenomic binning, comparative biology and taxonomic classification.</title>
        <authorList>
            <person name="Goeker M."/>
        </authorList>
    </citation>
    <scope>NUCLEOTIDE SEQUENCE [LARGE SCALE GENOMIC DNA]</scope>
    <source>
        <strain evidence="10 11">DSM 100968</strain>
    </source>
</reference>
<comment type="subunit">
    <text evidence="7">Homodimer.</text>
</comment>
<feature type="binding site" evidence="7">
    <location>
        <position position="272"/>
    </location>
    <ligand>
        <name>shikimate</name>
        <dbReference type="ChEBI" id="CHEBI:36208"/>
    </ligand>
</feature>
<comment type="caution">
    <text evidence="7">Lacks conserved residue(s) required for the propagation of feature annotation.</text>
</comment>
<feature type="binding site" evidence="7">
    <location>
        <position position="243"/>
    </location>
    <ligand>
        <name>shikimate</name>
        <dbReference type="ChEBI" id="CHEBI:36208"/>
    </ligand>
</feature>
<keyword evidence="11" id="KW-1185">Reference proteome</keyword>
<evidence type="ECO:0000256" key="3">
    <source>
        <dbReference type="ARBA" id="ARBA00022605"/>
    </source>
</evidence>
<dbReference type="EMBL" id="JAFBEV010000007">
    <property type="protein sequence ID" value="MBM7657676.1"/>
    <property type="molecule type" value="Genomic_DNA"/>
</dbReference>
<gene>
    <name evidence="7" type="primary">aroE</name>
    <name evidence="10" type="ORF">JOC27_001125</name>
</gene>
<evidence type="ECO:0000313" key="11">
    <source>
        <dbReference type="Proteomes" id="UP000823201"/>
    </source>
</evidence>
<dbReference type="Gene3D" id="3.40.50.720">
    <property type="entry name" value="NAD(P)-binding Rossmann-like Domain"/>
    <property type="match status" value="1"/>
</dbReference>
<dbReference type="HAMAP" id="MF_00222">
    <property type="entry name" value="Shikimate_DH_AroE"/>
    <property type="match status" value="1"/>
</dbReference>
<dbReference type="InterPro" id="IPR013708">
    <property type="entry name" value="Shikimate_DH-bd_N"/>
</dbReference>
<feature type="binding site" evidence="7">
    <location>
        <position position="73"/>
    </location>
    <ligand>
        <name>shikimate</name>
        <dbReference type="ChEBI" id="CHEBI:36208"/>
    </ligand>
</feature>
<feature type="domain" description="SDH C-terminal" evidence="9">
    <location>
        <begin position="265"/>
        <end position="293"/>
    </location>
</feature>
<sequence length="296" mass="32357">MEEFHEDRIDGRTQLIALLATPIGHSISPRMHNLSLKKLGLNAAYMAFEVGSEQLEDVIKGFRALAIRGWNVSMPNKKKIIPYLDELSPAAKFAGAVNTVVNENGRLIGHNTDGLGYVHGLKETGVGINGKKMTLLGAGGAATAIAIQAALDGLAEISIFNHEGPSLANAERNTRIINDEMTGTSCQAHFYSLEDTERLKEEIRTSDILTNATNVGMRPLEGQSLIPDSSWLRSELVVSDVIYMPRKTKLLELAEEAGCKKISNGLNMVLFQGAEAFKIWFGQAMPIDFVKERMGF</sequence>
<accession>A0ABS2Q7P6</accession>
<evidence type="ECO:0000256" key="5">
    <source>
        <dbReference type="ARBA" id="ARBA00023002"/>
    </source>
</evidence>
<dbReference type="CDD" id="cd01065">
    <property type="entry name" value="NAD_bind_Shikimate_DH"/>
    <property type="match status" value="1"/>
</dbReference>
<feature type="domain" description="Shikimate dehydrogenase substrate binding N-terminal" evidence="8">
    <location>
        <begin position="18"/>
        <end position="100"/>
    </location>
</feature>
<feature type="active site" description="Proton acceptor" evidence="7">
    <location>
        <position position="77"/>
    </location>
</feature>
<dbReference type="EC" id="1.1.1.25" evidence="2 7"/>
<dbReference type="SUPFAM" id="SSF53223">
    <property type="entry name" value="Aminoacid dehydrogenase-like, N-terminal domain"/>
    <property type="match status" value="1"/>
</dbReference>
<evidence type="ECO:0000256" key="2">
    <source>
        <dbReference type="ARBA" id="ARBA00012962"/>
    </source>
</evidence>
<dbReference type="GO" id="GO:0004764">
    <property type="term" value="F:shikimate 3-dehydrogenase (NADP+) activity"/>
    <property type="evidence" value="ECO:0007669"/>
    <property type="project" value="UniProtKB-EC"/>
</dbReference>
<feature type="binding site" evidence="7">
    <location>
        <position position="113"/>
    </location>
    <ligand>
        <name>shikimate</name>
        <dbReference type="ChEBI" id="CHEBI:36208"/>
    </ligand>
</feature>
<dbReference type="PANTHER" id="PTHR21089:SF1">
    <property type="entry name" value="BIFUNCTIONAL 3-DEHYDROQUINATE DEHYDRATASE_SHIKIMATE DEHYDROGENASE, CHLOROPLASTIC"/>
    <property type="match status" value="1"/>
</dbReference>
<comment type="catalytic activity">
    <reaction evidence="7">
        <text>shikimate + NADP(+) = 3-dehydroshikimate + NADPH + H(+)</text>
        <dbReference type="Rhea" id="RHEA:17737"/>
        <dbReference type="ChEBI" id="CHEBI:15378"/>
        <dbReference type="ChEBI" id="CHEBI:16630"/>
        <dbReference type="ChEBI" id="CHEBI:36208"/>
        <dbReference type="ChEBI" id="CHEBI:57783"/>
        <dbReference type="ChEBI" id="CHEBI:58349"/>
        <dbReference type="EC" id="1.1.1.25"/>
    </reaction>
</comment>
<name>A0ABS2Q7P6_9BACL</name>
<evidence type="ECO:0000259" key="8">
    <source>
        <dbReference type="Pfam" id="PF08501"/>
    </source>
</evidence>
<dbReference type="SUPFAM" id="SSF51735">
    <property type="entry name" value="NAD(P)-binding Rossmann-fold domains"/>
    <property type="match status" value="1"/>
</dbReference>
<feature type="binding site" evidence="7">
    <location>
        <position position="98"/>
    </location>
    <ligand>
        <name>shikimate</name>
        <dbReference type="ChEBI" id="CHEBI:36208"/>
    </ligand>
</feature>
<comment type="pathway">
    <text evidence="1 7">Metabolic intermediate biosynthesis; chorismate biosynthesis; chorismate from D-erythrose 4-phosphate and phosphoenolpyruvate: step 4/7.</text>
</comment>
<evidence type="ECO:0000259" key="9">
    <source>
        <dbReference type="Pfam" id="PF18317"/>
    </source>
</evidence>
<feature type="binding site" evidence="7">
    <location>
        <position position="265"/>
    </location>
    <ligand>
        <name>NADP(+)</name>
        <dbReference type="ChEBI" id="CHEBI:58349"/>
    </ligand>
</feature>
<dbReference type="InterPro" id="IPR036291">
    <property type="entry name" value="NAD(P)-bd_dom_sf"/>
</dbReference>
<feature type="binding site" evidence="7">
    <location>
        <begin position="26"/>
        <end position="28"/>
    </location>
    <ligand>
        <name>shikimate</name>
        <dbReference type="ChEBI" id="CHEBI:36208"/>
    </ligand>
</feature>
<dbReference type="InterPro" id="IPR022893">
    <property type="entry name" value="Shikimate_DH_fam"/>
</dbReference>
<comment type="similarity">
    <text evidence="7">Belongs to the shikimate dehydrogenase family.</text>
</comment>
<dbReference type="PANTHER" id="PTHR21089">
    <property type="entry name" value="SHIKIMATE DEHYDROGENASE"/>
    <property type="match status" value="1"/>
</dbReference>
<keyword evidence="3 7" id="KW-0028">Amino-acid biosynthesis</keyword>
<dbReference type="NCBIfam" id="NF001313">
    <property type="entry name" value="PRK00258.2-1"/>
    <property type="match status" value="1"/>
</dbReference>
<keyword evidence="4 7" id="KW-0521">NADP</keyword>
<dbReference type="InterPro" id="IPR046346">
    <property type="entry name" value="Aminoacid_DH-like_N_sf"/>
</dbReference>
<feature type="binding site" evidence="7">
    <location>
        <position position="241"/>
    </location>
    <ligand>
        <name>NADP(+)</name>
        <dbReference type="ChEBI" id="CHEBI:58349"/>
    </ligand>
</feature>
<keyword evidence="6 7" id="KW-0057">Aromatic amino acid biosynthesis</keyword>
<dbReference type="InterPro" id="IPR011342">
    <property type="entry name" value="Shikimate_DH"/>
</dbReference>
<evidence type="ECO:0000256" key="6">
    <source>
        <dbReference type="ARBA" id="ARBA00023141"/>
    </source>
</evidence>
<comment type="function">
    <text evidence="7">Involved in the biosynthesis of the chorismate, which leads to the biosynthesis of aromatic amino acids. Catalyzes the reversible NADPH linked reduction of 3-dehydroshikimate (DHSA) to yield shikimate (SA).</text>
</comment>
<comment type="caution">
    <text evidence="10">The sequence shown here is derived from an EMBL/GenBank/DDBJ whole genome shotgun (WGS) entry which is preliminary data.</text>
</comment>
<organism evidence="10 11">
    <name type="scientific">Sporolactobacillus spathodeae</name>
    <dbReference type="NCBI Taxonomy" id="1465502"/>
    <lineage>
        <taxon>Bacteria</taxon>
        <taxon>Bacillati</taxon>
        <taxon>Bacillota</taxon>
        <taxon>Bacilli</taxon>
        <taxon>Bacillales</taxon>
        <taxon>Sporolactobacillaceae</taxon>
        <taxon>Sporolactobacillus</taxon>
    </lineage>
</organism>
<proteinExistence type="inferred from homology"/>
<evidence type="ECO:0000256" key="1">
    <source>
        <dbReference type="ARBA" id="ARBA00004871"/>
    </source>
</evidence>
<dbReference type="RefSeq" id="WP_205006005.1">
    <property type="nucleotide sequence ID" value="NZ_CBCRXA010000005.1"/>
</dbReference>
<dbReference type="Gene3D" id="3.40.50.10860">
    <property type="entry name" value="Leucine Dehydrogenase, chain A, domain 1"/>
    <property type="match status" value="1"/>
</dbReference>
<evidence type="ECO:0000256" key="7">
    <source>
        <dbReference type="HAMAP-Rule" id="MF_00222"/>
    </source>
</evidence>
<evidence type="ECO:0000256" key="4">
    <source>
        <dbReference type="ARBA" id="ARBA00022857"/>
    </source>
</evidence>
<protein>
    <recommendedName>
        <fullName evidence="2 7">Shikimate dehydrogenase (NADP(+))</fullName>
        <shortName evidence="7">SDH</shortName>
        <ecNumber evidence="2 7">1.1.1.25</ecNumber>
    </recommendedName>
</protein>
<dbReference type="NCBIfam" id="TIGR00507">
    <property type="entry name" value="aroE"/>
    <property type="match status" value="1"/>
</dbReference>
<feature type="binding site" evidence="7">
    <location>
        <begin position="137"/>
        <end position="141"/>
    </location>
    <ligand>
        <name>NADP(+)</name>
        <dbReference type="ChEBI" id="CHEBI:58349"/>
    </ligand>
</feature>